<evidence type="ECO:0000313" key="5">
    <source>
        <dbReference type="Proteomes" id="UP000182800"/>
    </source>
</evidence>
<evidence type="ECO:0000313" key="4">
    <source>
        <dbReference type="Proteomes" id="UP000050497"/>
    </source>
</evidence>
<dbReference type="OrthoDB" id="9788772at2"/>
<dbReference type="PROSITE" id="PS51318">
    <property type="entry name" value="TAT"/>
    <property type="match status" value="1"/>
</dbReference>
<dbReference type="InterPro" id="IPR011050">
    <property type="entry name" value="Pectin_lyase_fold/virulence"/>
</dbReference>
<dbReference type="STRING" id="1653334.GA0071312_2316"/>
<keyword evidence="5" id="KW-1185">Reference proteome</keyword>
<dbReference type="InterPro" id="IPR012334">
    <property type="entry name" value="Pectin_lyas_fold"/>
</dbReference>
<dbReference type="NCBIfam" id="TIGR03808">
    <property type="entry name" value="RR_plus_rpt_1"/>
    <property type="match status" value="1"/>
</dbReference>
<reference evidence="3 5" key="2">
    <citation type="submission" date="2016-08" db="EMBL/GenBank/DDBJ databases">
        <authorList>
            <person name="Varghese N."/>
            <person name="Submissions Spin"/>
        </authorList>
    </citation>
    <scope>NUCLEOTIDE SEQUENCE [LARGE SCALE GENOMIC DNA]</scope>
    <source>
        <strain evidence="3 5">HL-109</strain>
    </source>
</reference>
<name>A0A0P7XAZ7_9HYPH</name>
<dbReference type="Proteomes" id="UP000050497">
    <property type="component" value="Unassembled WGS sequence"/>
</dbReference>
<protein>
    <submittedName>
        <fullName evidence="2">Twin-arg-translocated uncharacterized repeat protein</fullName>
    </submittedName>
    <submittedName>
        <fullName evidence="3">Twin-arg-translocated uncharacterized repeat-containing protein</fullName>
    </submittedName>
</protein>
<dbReference type="InterPro" id="IPR022388">
    <property type="entry name" value="CHP03808"/>
</dbReference>
<evidence type="ECO:0000313" key="2">
    <source>
        <dbReference type="EMBL" id="KPQ12477.1"/>
    </source>
</evidence>
<feature type="domain" description="Periplasmic copper-binding protein NosD beta helix" evidence="1">
    <location>
        <begin position="253"/>
        <end position="446"/>
    </location>
</feature>
<gene>
    <name evidence="3" type="ORF">GA0071312_2316</name>
    <name evidence="2" type="ORF">HLUCCO17_02595</name>
</gene>
<accession>A0A0P7XAZ7</accession>
<evidence type="ECO:0000259" key="1">
    <source>
        <dbReference type="Pfam" id="PF05048"/>
    </source>
</evidence>
<dbReference type="EMBL" id="LJSX01000002">
    <property type="protein sequence ID" value="KPQ12477.1"/>
    <property type="molecule type" value="Genomic_DNA"/>
</dbReference>
<dbReference type="InterPro" id="IPR022444">
    <property type="entry name" value="Cofactor-bd_rpt"/>
</dbReference>
<dbReference type="InterPro" id="IPR006626">
    <property type="entry name" value="PbH1"/>
</dbReference>
<reference evidence="2 4" key="1">
    <citation type="submission" date="2015-09" db="EMBL/GenBank/DDBJ databases">
        <title>Identification and resolution of microdiversity through metagenomic sequencing of parallel consortia.</title>
        <authorList>
            <person name="Nelson W.C."/>
            <person name="Romine M.F."/>
            <person name="Lindemann S.R."/>
        </authorList>
    </citation>
    <scope>NUCLEOTIDE SEQUENCE [LARGE SCALE GENOMIC DNA]</scope>
    <source>
        <strain evidence="2">HL-109</strain>
    </source>
</reference>
<organism evidence="2 4">
    <name type="scientific">Saliniramus fredricksonii</name>
    <dbReference type="NCBI Taxonomy" id="1653334"/>
    <lineage>
        <taxon>Bacteria</taxon>
        <taxon>Pseudomonadati</taxon>
        <taxon>Pseudomonadota</taxon>
        <taxon>Alphaproteobacteria</taxon>
        <taxon>Hyphomicrobiales</taxon>
        <taxon>Salinarimonadaceae</taxon>
        <taxon>Saliniramus</taxon>
    </lineage>
</organism>
<sequence>MRMKQKQINSGQSPAQPDRRRLLTAGLAVPTGLVAAAGALAAGAGAAQAGSGASPMLRDAREFGIRPDSEADQAPLLEAALRETTRSGAGLHLPPGRYLVAEARLPDGATLVAGGGAVLVQAADAPILHGRDLAHVRLAGFGLEGASGHAAPLLRLEQVTDCRLLEIAVDGAAGTAFDLSGCGGLVAQCAISGARIAVFANDSSGLAVTGNLIRDCSDNGILVWRASKGDDGTRVHGNRIERIGAASGGSGEYGNAVNIFRAGGVIVSDNVIRECAFSAIRNNAGDRVQMIGNNCADFGEVGLFTEFAFEGCVIANNIVERAANGIVSTNLNDTGRLAVIAGNIVRGSFRRPDPLTGEILYGNGIYAEADAAVTGNVVEDVEAAGIGLGYGPYLRDVSAANNVLRDCGYGFAVSVVDGVGRVQITGNLISGAREAAIIGLRWTEPATGELLNGSDTVPAHVLLSGNHAH</sequence>
<dbReference type="Pfam" id="PF05048">
    <property type="entry name" value="NosD"/>
    <property type="match status" value="1"/>
</dbReference>
<dbReference type="Proteomes" id="UP000182800">
    <property type="component" value="Unassembled WGS sequence"/>
</dbReference>
<dbReference type="Gene3D" id="2.160.20.10">
    <property type="entry name" value="Single-stranded right-handed beta-helix, Pectin lyase-like"/>
    <property type="match status" value="1"/>
</dbReference>
<dbReference type="NCBIfam" id="TIGR03807">
    <property type="entry name" value="RR_fam_repeat"/>
    <property type="match status" value="1"/>
</dbReference>
<dbReference type="AlphaFoldDB" id="A0A0P7XAZ7"/>
<dbReference type="SMART" id="SM00710">
    <property type="entry name" value="PbH1"/>
    <property type="match status" value="7"/>
</dbReference>
<dbReference type="SUPFAM" id="SSF51126">
    <property type="entry name" value="Pectin lyase-like"/>
    <property type="match status" value="1"/>
</dbReference>
<dbReference type="InterPro" id="IPR007742">
    <property type="entry name" value="NosD_dom"/>
</dbReference>
<dbReference type="InterPro" id="IPR006311">
    <property type="entry name" value="TAT_signal"/>
</dbReference>
<dbReference type="EMBL" id="FMBM01000002">
    <property type="protein sequence ID" value="SCC81378.1"/>
    <property type="molecule type" value="Genomic_DNA"/>
</dbReference>
<evidence type="ECO:0000313" key="3">
    <source>
        <dbReference type="EMBL" id="SCC81378.1"/>
    </source>
</evidence>
<proteinExistence type="predicted"/>
<comment type="caution">
    <text evidence="2">The sequence shown here is derived from an EMBL/GenBank/DDBJ whole genome shotgun (WGS) entry which is preliminary data.</text>
</comment>